<dbReference type="Proteomes" id="UP000005012">
    <property type="component" value="Chromosome"/>
</dbReference>
<dbReference type="InterPro" id="IPR036065">
    <property type="entry name" value="BolA-like_sf"/>
</dbReference>
<dbReference type="EMBL" id="CP003488">
    <property type="protein sequence ID" value="AFH93228.1"/>
    <property type="molecule type" value="Genomic_DNA"/>
</dbReference>
<dbReference type="AlphaFoldDB" id="A0A140NKP6"/>
<dbReference type="GO" id="GO:0005829">
    <property type="term" value="C:cytosol"/>
    <property type="evidence" value="ECO:0007669"/>
    <property type="project" value="TreeGrafter"/>
</dbReference>
<dbReference type="Pfam" id="PF01722">
    <property type="entry name" value="BolA"/>
    <property type="match status" value="1"/>
</dbReference>
<gene>
    <name evidence="4" type="ordered locus">S70_06785</name>
</gene>
<evidence type="ECO:0000313" key="4">
    <source>
        <dbReference type="EMBL" id="AFH93228.1"/>
    </source>
</evidence>
<dbReference type="PANTHER" id="PTHR46229:SF2">
    <property type="entry name" value="BOLA-LIKE PROTEIN 1"/>
    <property type="match status" value="1"/>
</dbReference>
<proteinExistence type="inferred from homology"/>
<dbReference type="InterPro" id="IPR050961">
    <property type="entry name" value="BolA/IbaG_stress_morph_reg"/>
</dbReference>
<comment type="similarity">
    <text evidence="1 3">Belongs to the BolA/IbaG family.</text>
</comment>
<dbReference type="PANTHER" id="PTHR46229">
    <property type="entry name" value="BOLA TRANSCRIPTION REGULATOR"/>
    <property type="match status" value="1"/>
</dbReference>
<dbReference type="RefSeq" id="WP_004927022.1">
    <property type="nucleotide sequence ID" value="NC_017731.1"/>
</dbReference>
<dbReference type="PIRSF" id="PIRSF003113">
    <property type="entry name" value="BolA"/>
    <property type="match status" value="1"/>
</dbReference>
<dbReference type="HOGENOM" id="CLU_109462_3_1_6"/>
<organism evidence="4 5">
    <name type="scientific">Providencia stuartii (strain MRSN 2154)</name>
    <dbReference type="NCBI Taxonomy" id="1157951"/>
    <lineage>
        <taxon>Bacteria</taxon>
        <taxon>Pseudomonadati</taxon>
        <taxon>Pseudomonadota</taxon>
        <taxon>Gammaproteobacteria</taxon>
        <taxon>Enterobacterales</taxon>
        <taxon>Morganellaceae</taxon>
        <taxon>Providencia</taxon>
    </lineage>
</organism>
<dbReference type="Gene3D" id="3.30.300.90">
    <property type="entry name" value="BolA-like"/>
    <property type="match status" value="1"/>
</dbReference>
<evidence type="ECO:0000256" key="3">
    <source>
        <dbReference type="RuleBase" id="RU003860"/>
    </source>
</evidence>
<dbReference type="GeneID" id="93517976"/>
<dbReference type="GO" id="GO:0006351">
    <property type="term" value="P:DNA-templated transcription"/>
    <property type="evidence" value="ECO:0007669"/>
    <property type="project" value="TreeGrafter"/>
</dbReference>
<dbReference type="OrthoDB" id="9801469at2"/>
<dbReference type="KEGG" id="psi:S70_06785"/>
<sequence length="112" mass="12335">MGINAPQNMQSRIQQKLHTAFEPAHLEVINESYQHNVPAGSESHFKVVLVSEKFENKRMVGRHREIYAILADELAGSIHALALHTYTPTEWGELADTALNSPACRGGGKTNG</sequence>
<dbReference type="FunFam" id="3.30.300.90:FF:000001">
    <property type="entry name" value="Transcriptional regulator BolA"/>
    <property type="match status" value="1"/>
</dbReference>
<dbReference type="GO" id="GO:1990229">
    <property type="term" value="C:iron-sulfur cluster assembly complex"/>
    <property type="evidence" value="ECO:0007669"/>
    <property type="project" value="UniProtKB-ARBA"/>
</dbReference>
<dbReference type="SUPFAM" id="SSF82657">
    <property type="entry name" value="BolA-like"/>
    <property type="match status" value="1"/>
</dbReference>
<evidence type="ECO:0000256" key="2">
    <source>
        <dbReference type="ARBA" id="ARBA00074073"/>
    </source>
</evidence>
<accession>A0A140NKP6</accession>
<reference evidence="5" key="2">
    <citation type="submission" date="2012-04" db="EMBL/GenBank/DDBJ databases">
        <title>Complete genome sequence of Providencia stuartii clinical isolate MRSN 2154.</title>
        <authorList>
            <person name="Clifford R.J."/>
            <person name="Hang J."/>
            <person name="Riley M.C."/>
            <person name="Onmus-Leone F."/>
            <person name="Kuschner R.A."/>
            <person name="Lesho E.P."/>
            <person name="Waterman P.E."/>
        </authorList>
    </citation>
    <scope>NUCLEOTIDE SEQUENCE [LARGE SCALE GENOMIC DNA]</scope>
    <source>
        <strain evidence="5">MRSN 2154</strain>
    </source>
</reference>
<name>A0A140NKP6_PROSM</name>
<evidence type="ECO:0000313" key="5">
    <source>
        <dbReference type="Proteomes" id="UP000005012"/>
    </source>
</evidence>
<protein>
    <recommendedName>
        <fullName evidence="2">DNA-binding transcriptional regulator BolA</fullName>
    </recommendedName>
</protein>
<reference evidence="4 5" key="1">
    <citation type="journal article" date="2012" name="J. Bacteriol.">
        <title>Complete Genome Sequence of Providencia stuartii Clinical Isolate MRSN 2154.</title>
        <authorList>
            <person name="Clifford R.J."/>
            <person name="Hang J."/>
            <person name="Riley M.C."/>
            <person name="Onmus-Leone F."/>
            <person name="Kuschner R.A."/>
            <person name="Lesho E.P."/>
            <person name="Waterman P.E."/>
        </authorList>
    </citation>
    <scope>NUCLEOTIDE SEQUENCE [LARGE SCALE GENOMIC DNA]</scope>
    <source>
        <strain evidence="4 5">MRSN 2154</strain>
    </source>
</reference>
<dbReference type="InterPro" id="IPR002634">
    <property type="entry name" value="BolA"/>
</dbReference>
<evidence type="ECO:0000256" key="1">
    <source>
        <dbReference type="ARBA" id="ARBA00005578"/>
    </source>
</evidence>
<dbReference type="PATRIC" id="fig|1157951.4.peg.1347"/>
<dbReference type="NCBIfam" id="NF008638">
    <property type="entry name" value="PRK11628.1"/>
    <property type="match status" value="1"/>
</dbReference>